<keyword evidence="5 7" id="KW-1133">Transmembrane helix</keyword>
<feature type="transmembrane region" description="Helical" evidence="7">
    <location>
        <begin position="45"/>
        <end position="63"/>
    </location>
</feature>
<evidence type="ECO:0000256" key="7">
    <source>
        <dbReference type="SAM" id="Phobius"/>
    </source>
</evidence>
<evidence type="ECO:0000256" key="4">
    <source>
        <dbReference type="ARBA" id="ARBA00022982"/>
    </source>
</evidence>
<dbReference type="Gene3D" id="1.20.120.1770">
    <property type="match status" value="1"/>
</dbReference>
<evidence type="ECO:0000313" key="10">
    <source>
        <dbReference type="Proteomes" id="UP000271098"/>
    </source>
</evidence>
<sequence>MHRDLTLAAVCLHVVGVFLIIYQAGRLYECSYKCNLEDWAKKMHVITGIAATALVLVQPIIAAVRPGPNSVLRPLYNWTHWFFGMTAWALAC</sequence>
<reference evidence="9 10" key="1">
    <citation type="submission" date="2018-11" db="EMBL/GenBank/DDBJ databases">
        <authorList>
            <consortium name="Pathogen Informatics"/>
        </authorList>
    </citation>
    <scope>NUCLEOTIDE SEQUENCE [LARGE SCALE GENOMIC DNA]</scope>
</reference>
<keyword evidence="4" id="KW-0249">Electron transport</keyword>
<organism evidence="9 10">
    <name type="scientific">Gongylonema pulchrum</name>
    <dbReference type="NCBI Taxonomy" id="637853"/>
    <lineage>
        <taxon>Eukaryota</taxon>
        <taxon>Metazoa</taxon>
        <taxon>Ecdysozoa</taxon>
        <taxon>Nematoda</taxon>
        <taxon>Chromadorea</taxon>
        <taxon>Rhabditida</taxon>
        <taxon>Spirurina</taxon>
        <taxon>Spiruromorpha</taxon>
        <taxon>Spiruroidea</taxon>
        <taxon>Gongylonematidae</taxon>
        <taxon>Gongylonema</taxon>
    </lineage>
</organism>
<name>A0A3P7NHT6_9BILA</name>
<keyword evidence="10" id="KW-1185">Reference proteome</keyword>
<dbReference type="InterPro" id="IPR006593">
    <property type="entry name" value="Cyt_b561/ferric_Rdtase_TM"/>
</dbReference>
<evidence type="ECO:0000256" key="3">
    <source>
        <dbReference type="ARBA" id="ARBA00022692"/>
    </source>
</evidence>
<dbReference type="EMBL" id="UYRT01099709">
    <property type="protein sequence ID" value="VDN42255.1"/>
    <property type="molecule type" value="Genomic_DNA"/>
</dbReference>
<keyword evidence="6 7" id="KW-0472">Membrane</keyword>
<evidence type="ECO:0000259" key="8">
    <source>
        <dbReference type="PROSITE" id="PS50939"/>
    </source>
</evidence>
<dbReference type="GO" id="GO:0016020">
    <property type="term" value="C:membrane"/>
    <property type="evidence" value="ECO:0007669"/>
    <property type="project" value="UniProtKB-SubCell"/>
</dbReference>
<evidence type="ECO:0000256" key="1">
    <source>
        <dbReference type="ARBA" id="ARBA00004370"/>
    </source>
</evidence>
<dbReference type="OrthoDB" id="6372137at2759"/>
<keyword evidence="3 7" id="KW-0812">Transmembrane</keyword>
<comment type="subcellular location">
    <subcellularLocation>
        <location evidence="1">Membrane</location>
    </subcellularLocation>
</comment>
<feature type="transmembrane region" description="Helical" evidence="7">
    <location>
        <begin position="6"/>
        <end position="24"/>
    </location>
</feature>
<dbReference type="Proteomes" id="UP000271098">
    <property type="component" value="Unassembled WGS sequence"/>
</dbReference>
<evidence type="ECO:0000256" key="5">
    <source>
        <dbReference type="ARBA" id="ARBA00022989"/>
    </source>
</evidence>
<dbReference type="PROSITE" id="PS50939">
    <property type="entry name" value="CYTOCHROME_B561"/>
    <property type="match status" value="1"/>
</dbReference>
<dbReference type="SMART" id="SM00665">
    <property type="entry name" value="B561"/>
    <property type="match status" value="1"/>
</dbReference>
<feature type="domain" description="Cytochrome b561" evidence="8">
    <location>
        <begin position="1"/>
        <end position="92"/>
    </location>
</feature>
<keyword evidence="2" id="KW-0813">Transport</keyword>
<dbReference type="AlphaFoldDB" id="A0A3P7NHT6"/>
<accession>A0A3P7NHT6</accession>
<gene>
    <name evidence="9" type="ORF">GPUH_LOCUS23997</name>
</gene>
<protein>
    <recommendedName>
        <fullName evidence="8">Cytochrome b561 domain-containing protein</fullName>
    </recommendedName>
</protein>
<evidence type="ECO:0000256" key="6">
    <source>
        <dbReference type="ARBA" id="ARBA00023136"/>
    </source>
</evidence>
<evidence type="ECO:0000313" key="9">
    <source>
        <dbReference type="EMBL" id="VDN42255.1"/>
    </source>
</evidence>
<proteinExistence type="predicted"/>
<evidence type="ECO:0000256" key="2">
    <source>
        <dbReference type="ARBA" id="ARBA00022448"/>
    </source>
</evidence>